<protein>
    <submittedName>
        <fullName evidence="1">Uncharacterized protein</fullName>
    </submittedName>
</protein>
<gene>
    <name evidence="1" type="ORF">F8M41_021010</name>
</gene>
<name>A0A8H4B5J0_GIGMA</name>
<sequence length="75" mass="8973">MVKKRSKKKIKVSPISLTLHNNNIKRIVERLCSYYNEERMKGKDSTMILNGINQFFITEQQKPELLLSWKMDCKR</sequence>
<organism evidence="1 2">
    <name type="scientific">Gigaspora margarita</name>
    <dbReference type="NCBI Taxonomy" id="4874"/>
    <lineage>
        <taxon>Eukaryota</taxon>
        <taxon>Fungi</taxon>
        <taxon>Fungi incertae sedis</taxon>
        <taxon>Mucoromycota</taxon>
        <taxon>Glomeromycotina</taxon>
        <taxon>Glomeromycetes</taxon>
        <taxon>Diversisporales</taxon>
        <taxon>Gigasporaceae</taxon>
        <taxon>Gigaspora</taxon>
    </lineage>
</organism>
<dbReference type="Proteomes" id="UP000439903">
    <property type="component" value="Unassembled WGS sequence"/>
</dbReference>
<dbReference type="AlphaFoldDB" id="A0A8H4B5J0"/>
<keyword evidence="2" id="KW-1185">Reference proteome</keyword>
<evidence type="ECO:0000313" key="2">
    <source>
        <dbReference type="Proteomes" id="UP000439903"/>
    </source>
</evidence>
<accession>A0A8H4B5J0</accession>
<evidence type="ECO:0000313" key="1">
    <source>
        <dbReference type="EMBL" id="KAF0561677.1"/>
    </source>
</evidence>
<reference evidence="1 2" key="1">
    <citation type="journal article" date="2019" name="Environ. Microbiol.">
        <title>At the nexus of three kingdoms: the genome of the mycorrhizal fungus Gigaspora margarita provides insights into plant, endobacterial and fungal interactions.</title>
        <authorList>
            <person name="Venice F."/>
            <person name="Ghignone S."/>
            <person name="Salvioli di Fossalunga A."/>
            <person name="Amselem J."/>
            <person name="Novero M."/>
            <person name="Xianan X."/>
            <person name="Sedzielewska Toro K."/>
            <person name="Morin E."/>
            <person name="Lipzen A."/>
            <person name="Grigoriev I.V."/>
            <person name="Henrissat B."/>
            <person name="Martin F.M."/>
            <person name="Bonfante P."/>
        </authorList>
    </citation>
    <scope>NUCLEOTIDE SEQUENCE [LARGE SCALE GENOMIC DNA]</scope>
    <source>
        <strain evidence="1 2">BEG34</strain>
    </source>
</reference>
<dbReference type="EMBL" id="WTPW01000007">
    <property type="protein sequence ID" value="KAF0561677.1"/>
    <property type="molecule type" value="Genomic_DNA"/>
</dbReference>
<comment type="caution">
    <text evidence="1">The sequence shown here is derived from an EMBL/GenBank/DDBJ whole genome shotgun (WGS) entry which is preliminary data.</text>
</comment>
<proteinExistence type="predicted"/>